<feature type="compositionally biased region" description="Basic and acidic residues" evidence="3">
    <location>
        <begin position="235"/>
        <end position="246"/>
    </location>
</feature>
<dbReference type="Gramene" id="Aco011005.1.mrna1">
    <property type="protein sequence ID" value="Aco011005.1.mrna1.cds1"/>
    <property type="gene ID" value="Aco011005.1.path1"/>
</dbReference>
<keyword evidence="2" id="KW-0539">Nucleus</keyword>
<dbReference type="AlphaFoldDB" id="A0A6P5ETI6"/>
<evidence type="ECO:0000256" key="1">
    <source>
        <dbReference type="ARBA" id="ARBA00004123"/>
    </source>
</evidence>
<dbReference type="Pfam" id="PF25793">
    <property type="entry name" value="WHD_2nd_NFRKB"/>
    <property type="match status" value="1"/>
</dbReference>
<sequence>MAIVKNNFRVSRLDGDLSPSSQRTLSSAEGDEDAIRIASGESGGSDASSLPCTATGSGELEPSEPGFAGTELCQVGNEVCALPVELYDLPDLGSILSVSTWNECLSEEERFALAEFLPDMDLETFSQTLRELFAGKNFHFGSPLNTFYDRLKGGLYSPKIVTYRRGLNFFHRCKHYHFLRKYHNSMVGRLNQMRDVWQNCEDYSIEERLRRLNIVKSQRSLDRERNEYAESETDTESRHSGDGYKIERRPSYDTAFAEKKKKKFGKENSKGVLKVAKLKNSSQTGVSRTVKAAEYYLDERGYEISMQKKREGLLKPGKKQKLRRRYEEGMFDDNEYLDGYGGSPYYQGNGSSADQLVTIASYDPKSFDTYNKKTSYLKRFQHNVMQEEAIPFVQDARFDDWNIRGKKKKNGHDSKVKSSKNIPVQMDDLSCSYDHRARTSEGKIRGDDYRYGVMGTEFAKDTTLFDQSEETESDESERVEEGGDKISQFKAVNPIYDSKKANRLRKTDKRGYASVAPDVEPYSTKGKHKGTMNEPNYMNEVKLMKKGHALQTSENFRPSLVKSYKMGRKQKGVVDLDAPLQQANYMPENGSPMLEERNESICDRSTMPLLGCNSVMKKPKGKTDSMHPDELAESFHFESSPQRQLDGPIITKKKGKRKAETVMESPALVVPDMTVPQNSTVDVETEKPQKNPFTLITPTIHTGFSFSIIHLLLAVRKAMITQNDDTTAIQSKMVQVSNGINSLPPLTVQEIVNRVRSNPGDPSILETQEPIQDLVRGVLKIFSSKTAPLGAKGWKPLVVYEKSSKGWSWVGPLTPSHDNDIIEEETSEEAWGIPHKMLVKLVDAFANWLKSGQETLQQIGSLPAPPVSMLSNLDEKERFKDLRAQKSLNTISPSTDEVRTYFRREEYLRYSIPDRAFAYTAADGRKSVVAPLRRGGGKPTSKARDHYMLKPDRPPHVTVLCLVRDAAARLPGSIGTRADVCTLIRDSQYIVENVTDAQVNQVVSGALDRLHYERDPCVQFDSDRKLWVYLHRDREEEDFEDDGTSSTKKWKRQKKDAPDITEGGSPAGYDYEADLNADPPSLRGEGPELVYNDNDMRSANNLSDDNLASWKALQSNPSRESKMACQDNSNKDFDDEAFRGRGQLGFLSTSLS</sequence>
<feature type="compositionally biased region" description="Polar residues" evidence="3">
    <location>
        <begin position="1097"/>
        <end position="1118"/>
    </location>
</feature>
<feature type="region of interest" description="Disordered" evidence="3">
    <location>
        <begin position="38"/>
        <end position="65"/>
    </location>
</feature>
<dbReference type="PROSITE" id="PS51916">
    <property type="entry name" value="DEUBAD"/>
    <property type="match status" value="1"/>
</dbReference>
<dbReference type="OrthoDB" id="70874at2759"/>
<evidence type="ECO:0000313" key="5">
    <source>
        <dbReference type="Proteomes" id="UP000515123"/>
    </source>
</evidence>
<dbReference type="PANTHER" id="PTHR13052:SF0">
    <property type="entry name" value="DNA-BINDING PROTEIN-LIKE"/>
    <property type="match status" value="1"/>
</dbReference>
<evidence type="ECO:0000256" key="3">
    <source>
        <dbReference type="SAM" id="MobiDB-lite"/>
    </source>
</evidence>
<name>A0A6P5ETI6_ANACO</name>
<dbReference type="GeneID" id="109709162"/>
<evidence type="ECO:0000256" key="2">
    <source>
        <dbReference type="ARBA" id="ARBA00023242"/>
    </source>
</evidence>
<dbReference type="InterPro" id="IPR024867">
    <property type="entry name" value="NFRKB"/>
</dbReference>
<reference evidence="5" key="1">
    <citation type="journal article" date="2015" name="Nat. Genet.">
        <title>The pineapple genome and the evolution of CAM photosynthesis.</title>
        <authorList>
            <person name="Ming R."/>
            <person name="VanBuren R."/>
            <person name="Wai C.M."/>
            <person name="Tang H."/>
            <person name="Schatz M.C."/>
            <person name="Bowers J.E."/>
            <person name="Lyons E."/>
            <person name="Wang M.L."/>
            <person name="Chen J."/>
            <person name="Biggers E."/>
            <person name="Zhang J."/>
            <person name="Huang L."/>
            <person name="Zhang L."/>
            <person name="Miao W."/>
            <person name="Zhang J."/>
            <person name="Ye Z."/>
            <person name="Miao C."/>
            <person name="Lin Z."/>
            <person name="Wang H."/>
            <person name="Zhou H."/>
            <person name="Yim W.C."/>
            <person name="Priest H.D."/>
            <person name="Zheng C."/>
            <person name="Woodhouse M."/>
            <person name="Edger P.P."/>
            <person name="Guyot R."/>
            <person name="Guo H.B."/>
            <person name="Guo H."/>
            <person name="Zheng G."/>
            <person name="Singh R."/>
            <person name="Sharma A."/>
            <person name="Min X."/>
            <person name="Zheng Y."/>
            <person name="Lee H."/>
            <person name="Gurtowski J."/>
            <person name="Sedlazeck F.J."/>
            <person name="Harkess A."/>
            <person name="McKain M.R."/>
            <person name="Liao Z."/>
            <person name="Fang J."/>
            <person name="Liu J."/>
            <person name="Zhang X."/>
            <person name="Zhang Q."/>
            <person name="Hu W."/>
            <person name="Qin Y."/>
            <person name="Wang K."/>
            <person name="Chen L.Y."/>
            <person name="Shirley N."/>
            <person name="Lin Y.R."/>
            <person name="Liu L.Y."/>
            <person name="Hernandez A.G."/>
            <person name="Wright C.L."/>
            <person name="Bulone V."/>
            <person name="Tuskan G.A."/>
            <person name="Heath K."/>
            <person name="Zee F."/>
            <person name="Moore P.H."/>
            <person name="Sunkar R."/>
            <person name="Leebens-Mack J.H."/>
            <person name="Mockler T."/>
            <person name="Bennetzen J.L."/>
            <person name="Freeling M."/>
            <person name="Sankoff D."/>
            <person name="Paterson A.H."/>
            <person name="Zhu X."/>
            <person name="Yang X."/>
            <person name="Smith J.A."/>
            <person name="Cushman J.C."/>
            <person name="Paull R.E."/>
            <person name="Yu Q."/>
        </authorList>
    </citation>
    <scope>NUCLEOTIDE SEQUENCE [LARGE SCALE GENOMIC DNA]</scope>
    <source>
        <strain evidence="5">cv. F153</strain>
    </source>
</reference>
<dbReference type="RefSeq" id="XP_020086839.1">
    <property type="nucleotide sequence ID" value="XM_020231250.1"/>
</dbReference>
<feature type="domain" description="DEUBAD" evidence="4">
    <location>
        <begin position="83"/>
        <end position="196"/>
    </location>
</feature>
<dbReference type="InterPro" id="IPR057748">
    <property type="entry name" value="NFRKB_WH_2"/>
</dbReference>
<feature type="region of interest" description="Disordered" evidence="3">
    <location>
        <begin position="223"/>
        <end position="246"/>
    </location>
</feature>
<proteinExistence type="predicted"/>
<dbReference type="GO" id="GO:0031011">
    <property type="term" value="C:Ino80 complex"/>
    <property type="evidence" value="ECO:0007669"/>
    <property type="project" value="InterPro"/>
</dbReference>
<dbReference type="CDD" id="cd21865">
    <property type="entry name" value="DEUBAD_NFRKB"/>
    <property type="match status" value="1"/>
</dbReference>
<organism evidence="5 6">
    <name type="scientific">Ananas comosus</name>
    <name type="common">Pineapple</name>
    <name type="synonym">Ananas ananas</name>
    <dbReference type="NCBI Taxonomy" id="4615"/>
    <lineage>
        <taxon>Eukaryota</taxon>
        <taxon>Viridiplantae</taxon>
        <taxon>Streptophyta</taxon>
        <taxon>Embryophyta</taxon>
        <taxon>Tracheophyta</taxon>
        <taxon>Spermatophyta</taxon>
        <taxon>Magnoliopsida</taxon>
        <taxon>Liliopsida</taxon>
        <taxon>Poales</taxon>
        <taxon>Bromeliaceae</taxon>
        <taxon>Bromelioideae</taxon>
        <taxon>Ananas</taxon>
    </lineage>
</organism>
<evidence type="ECO:0000313" key="6">
    <source>
        <dbReference type="RefSeq" id="XP_020086839.1"/>
    </source>
</evidence>
<dbReference type="PANTHER" id="PTHR13052">
    <property type="entry name" value="NFRKB-RELATED"/>
    <property type="match status" value="1"/>
</dbReference>
<dbReference type="InterPro" id="IPR044867">
    <property type="entry name" value="DEUBAD_dom"/>
</dbReference>
<comment type="subcellular location">
    <subcellularLocation>
        <location evidence="1">Nucleus</location>
    </subcellularLocation>
</comment>
<evidence type="ECO:0000259" key="4">
    <source>
        <dbReference type="PROSITE" id="PS51916"/>
    </source>
</evidence>
<accession>A0A6P5ETI6</accession>
<dbReference type="Proteomes" id="UP000515123">
    <property type="component" value="Linkage group 4"/>
</dbReference>
<feature type="compositionally biased region" description="Low complexity" evidence="3">
    <location>
        <begin position="38"/>
        <end position="49"/>
    </location>
</feature>
<feature type="region of interest" description="Disordered" evidence="3">
    <location>
        <begin position="1037"/>
        <end position="1137"/>
    </location>
</feature>
<keyword evidence="5" id="KW-1185">Reference proteome</keyword>
<reference evidence="6" key="2">
    <citation type="submission" date="2025-08" db="UniProtKB">
        <authorList>
            <consortium name="RefSeq"/>
        </authorList>
    </citation>
    <scope>IDENTIFICATION</scope>
    <source>
        <tissue evidence="6">Leaf</tissue>
    </source>
</reference>
<gene>
    <name evidence="6" type="primary">LOC109709162</name>
</gene>
<protein>
    <submittedName>
        <fullName evidence="6">Uncharacterized protein LOC109709162</fullName>
    </submittedName>
</protein>